<evidence type="ECO:0008006" key="4">
    <source>
        <dbReference type="Google" id="ProtNLM"/>
    </source>
</evidence>
<dbReference type="InterPro" id="IPR038695">
    <property type="entry name" value="Saro_0823-like_sf"/>
</dbReference>
<proteinExistence type="predicted"/>
<evidence type="ECO:0000313" key="3">
    <source>
        <dbReference type="Proteomes" id="UP000244655"/>
    </source>
</evidence>
<dbReference type="InterPro" id="IPR003795">
    <property type="entry name" value="DUF192"/>
</dbReference>
<dbReference type="Gene3D" id="2.60.120.1140">
    <property type="entry name" value="Protein of unknown function DUF192"/>
    <property type="match status" value="1"/>
</dbReference>
<keyword evidence="1" id="KW-0732">Signal</keyword>
<evidence type="ECO:0000256" key="1">
    <source>
        <dbReference type="SAM" id="SignalP"/>
    </source>
</evidence>
<feature type="chain" id="PRO_5015428359" description="DUF192 domain-containing protein" evidence="1">
    <location>
        <begin position="20"/>
        <end position="147"/>
    </location>
</feature>
<reference evidence="2 3" key="1">
    <citation type="submission" date="2018-01" db="EMBL/GenBank/DDBJ databases">
        <title>Genome sequence of Borrelia tachyglossi.</title>
        <authorList>
            <person name="Gofton A.W."/>
        </authorList>
    </citation>
    <scope>NUCLEOTIDE SEQUENCE [LARGE SCALE GENOMIC DNA]</scope>
    <source>
        <strain evidence="2 3">Bc-F10-1268</strain>
    </source>
</reference>
<protein>
    <recommendedName>
        <fullName evidence="4">DUF192 domain-containing protein</fullName>
    </recommendedName>
</protein>
<dbReference type="PANTHER" id="PTHR37953">
    <property type="entry name" value="UPF0127 PROTEIN MJ1496"/>
    <property type="match status" value="1"/>
</dbReference>
<accession>A0A2S1LXL3</accession>
<sequence length="147" mass="16900">MLRAFLAFFILIFCVSCVASHVYDKEIIINDAKFFVKLAIDELTRAKGYMGTKIIDENNGILFIFKKERNLSFWMKDTPVPLEIAYIDSGGIIKEIYSLIPFEEKSVNSKYKVKYALEVPSGSFSKFKVKIGNRVKFNFDVDSLEVE</sequence>
<dbReference type="RefSeq" id="WP_108729415.1">
    <property type="nucleotide sequence ID" value="NZ_CP025785.1"/>
</dbReference>
<dbReference type="AlphaFoldDB" id="A0A2S1LXL3"/>
<keyword evidence="3" id="KW-1185">Reference proteome</keyword>
<dbReference type="Proteomes" id="UP000244655">
    <property type="component" value="Chromosome"/>
</dbReference>
<dbReference type="Pfam" id="PF02643">
    <property type="entry name" value="DUF192"/>
    <property type="match status" value="1"/>
</dbReference>
<evidence type="ECO:0000313" key="2">
    <source>
        <dbReference type="EMBL" id="AWG43016.1"/>
    </source>
</evidence>
<dbReference type="EMBL" id="CP025785">
    <property type="protein sequence ID" value="AWG43016.1"/>
    <property type="molecule type" value="Genomic_DNA"/>
</dbReference>
<dbReference type="OrthoDB" id="5526466at2"/>
<organism evidence="2 3">
    <name type="scientific">Candidatus Borreliella tachyglossi</name>
    <dbReference type="NCBI Taxonomy" id="1964448"/>
    <lineage>
        <taxon>Bacteria</taxon>
        <taxon>Pseudomonadati</taxon>
        <taxon>Spirochaetota</taxon>
        <taxon>Spirochaetia</taxon>
        <taxon>Spirochaetales</taxon>
        <taxon>Borreliaceae</taxon>
        <taxon>Borreliella</taxon>
    </lineage>
</organism>
<feature type="signal peptide" evidence="1">
    <location>
        <begin position="1"/>
        <end position="19"/>
    </location>
</feature>
<name>A0A2S1LXL3_9SPIR</name>
<dbReference type="PANTHER" id="PTHR37953:SF1">
    <property type="entry name" value="UPF0127 PROTEIN MJ1496"/>
    <property type="match status" value="1"/>
</dbReference>
<gene>
    <name evidence="2" type="ORF">CR532_03465</name>
</gene>